<keyword evidence="2" id="KW-1185">Reference proteome</keyword>
<dbReference type="EMBL" id="CAJJDN010000059">
    <property type="protein sequence ID" value="CAD8092540.1"/>
    <property type="molecule type" value="Genomic_DNA"/>
</dbReference>
<evidence type="ECO:0000313" key="2">
    <source>
        <dbReference type="Proteomes" id="UP000692954"/>
    </source>
</evidence>
<evidence type="ECO:0000313" key="1">
    <source>
        <dbReference type="EMBL" id="CAD8092540.1"/>
    </source>
</evidence>
<organism evidence="1 2">
    <name type="scientific">Paramecium sonneborni</name>
    <dbReference type="NCBI Taxonomy" id="65129"/>
    <lineage>
        <taxon>Eukaryota</taxon>
        <taxon>Sar</taxon>
        <taxon>Alveolata</taxon>
        <taxon>Ciliophora</taxon>
        <taxon>Intramacronucleata</taxon>
        <taxon>Oligohymenophorea</taxon>
        <taxon>Peniculida</taxon>
        <taxon>Parameciidae</taxon>
        <taxon>Paramecium</taxon>
    </lineage>
</organism>
<protein>
    <submittedName>
        <fullName evidence="1">Uncharacterized protein</fullName>
    </submittedName>
</protein>
<name>A0A8S1NJT8_9CILI</name>
<comment type="caution">
    <text evidence="1">The sequence shown here is derived from an EMBL/GenBank/DDBJ whole genome shotgun (WGS) entry which is preliminary data.</text>
</comment>
<proteinExistence type="predicted"/>
<dbReference type="Proteomes" id="UP000692954">
    <property type="component" value="Unassembled WGS sequence"/>
</dbReference>
<dbReference type="AlphaFoldDB" id="A0A8S1NJT8"/>
<reference evidence="1" key="1">
    <citation type="submission" date="2021-01" db="EMBL/GenBank/DDBJ databases">
        <authorList>
            <consortium name="Genoscope - CEA"/>
            <person name="William W."/>
        </authorList>
    </citation>
    <scope>NUCLEOTIDE SEQUENCE</scope>
</reference>
<accession>A0A8S1NJT8</accession>
<gene>
    <name evidence="1" type="ORF">PSON_ATCC_30995.1.T0590121</name>
</gene>
<sequence>MNDINLQLICKIIIQFQCLKILQHKYEISSQRQCKNYQNTIKQNKNQKSQKNLINNPNKIEPETLILYNNQLKSYINSLSDEVEIWKLKYHQL</sequence>